<evidence type="ECO:0000313" key="1">
    <source>
        <dbReference type="EMBL" id="KAH9292936.1"/>
    </source>
</evidence>
<accession>A0AA38C5U2</accession>
<feature type="non-terminal residue" evidence="1">
    <location>
        <position position="1"/>
    </location>
</feature>
<dbReference type="EMBL" id="JAHRHJ020001985">
    <property type="protein sequence ID" value="KAH9292936.1"/>
    <property type="molecule type" value="Genomic_DNA"/>
</dbReference>
<dbReference type="Proteomes" id="UP000824469">
    <property type="component" value="Unassembled WGS sequence"/>
</dbReference>
<protein>
    <submittedName>
        <fullName evidence="1">Uncharacterized protein</fullName>
    </submittedName>
</protein>
<comment type="caution">
    <text evidence="1">The sequence shown here is derived from an EMBL/GenBank/DDBJ whole genome shotgun (WGS) entry which is preliminary data.</text>
</comment>
<evidence type="ECO:0000313" key="2">
    <source>
        <dbReference type="Proteomes" id="UP000824469"/>
    </source>
</evidence>
<dbReference type="AlphaFoldDB" id="A0AA38C5U2"/>
<reference evidence="1 2" key="1">
    <citation type="journal article" date="2021" name="Nat. Plants">
        <title>The Taxus genome provides insights into paclitaxel biosynthesis.</title>
        <authorList>
            <person name="Xiong X."/>
            <person name="Gou J."/>
            <person name="Liao Q."/>
            <person name="Li Y."/>
            <person name="Zhou Q."/>
            <person name="Bi G."/>
            <person name="Li C."/>
            <person name="Du R."/>
            <person name="Wang X."/>
            <person name="Sun T."/>
            <person name="Guo L."/>
            <person name="Liang H."/>
            <person name="Lu P."/>
            <person name="Wu Y."/>
            <person name="Zhang Z."/>
            <person name="Ro D.K."/>
            <person name="Shang Y."/>
            <person name="Huang S."/>
            <person name="Yan J."/>
        </authorList>
    </citation>
    <scope>NUCLEOTIDE SEQUENCE [LARGE SCALE GENOMIC DNA]</scope>
    <source>
        <strain evidence="1">Ta-2019</strain>
    </source>
</reference>
<gene>
    <name evidence="1" type="ORF">KI387_041874</name>
</gene>
<name>A0AA38C5U2_TAXCH</name>
<sequence>TKWISITRKRCSSPSDIDKVCVAITRCLLATTILNFSKKWQCFKHALGSLKETLNLLHVMEGVEIQPKVVKIGARLASYSQFSQHEKIGSIMSSTISKGIQLNVNTTIANFIKMGMNGRVVCIYQDVTGKNNAVGDALSRKPTPCSLDGAKVEEASLEEAMMRETLVFFNEFVPCAGTGINKERAYEFVISPSK</sequence>
<keyword evidence="2" id="KW-1185">Reference proteome</keyword>
<proteinExistence type="predicted"/>
<organism evidence="1 2">
    <name type="scientific">Taxus chinensis</name>
    <name type="common">Chinese yew</name>
    <name type="synonym">Taxus wallichiana var. chinensis</name>
    <dbReference type="NCBI Taxonomy" id="29808"/>
    <lineage>
        <taxon>Eukaryota</taxon>
        <taxon>Viridiplantae</taxon>
        <taxon>Streptophyta</taxon>
        <taxon>Embryophyta</taxon>
        <taxon>Tracheophyta</taxon>
        <taxon>Spermatophyta</taxon>
        <taxon>Pinopsida</taxon>
        <taxon>Pinidae</taxon>
        <taxon>Conifers II</taxon>
        <taxon>Cupressales</taxon>
        <taxon>Taxaceae</taxon>
        <taxon>Taxus</taxon>
    </lineage>
</organism>